<dbReference type="Gene3D" id="3.50.50.60">
    <property type="entry name" value="FAD/NAD(P)-binding domain"/>
    <property type="match status" value="3"/>
</dbReference>
<keyword evidence="3" id="KW-0274">FAD</keyword>
<protein>
    <submittedName>
        <fullName evidence="6">Flavin-binding monooxygenase-like-domain-containing protein</fullName>
    </submittedName>
</protein>
<comment type="caution">
    <text evidence="6">The sequence shown here is derived from an EMBL/GenBank/DDBJ whole genome shotgun (WGS) entry which is preliminary data.</text>
</comment>
<keyword evidence="7" id="KW-1185">Reference proteome</keyword>
<keyword evidence="5" id="KW-0560">Oxidoreductase</keyword>
<dbReference type="AlphaFoldDB" id="A0A9W9DMC7"/>
<keyword evidence="4" id="KW-0521">NADP</keyword>
<dbReference type="PANTHER" id="PTHR23023">
    <property type="entry name" value="DIMETHYLANILINE MONOOXYGENASE"/>
    <property type="match status" value="1"/>
</dbReference>
<keyword evidence="2" id="KW-0285">Flavoprotein</keyword>
<organism evidence="6 7">
    <name type="scientific">Lentinula aciculospora</name>
    <dbReference type="NCBI Taxonomy" id="153920"/>
    <lineage>
        <taxon>Eukaryota</taxon>
        <taxon>Fungi</taxon>
        <taxon>Dikarya</taxon>
        <taxon>Basidiomycota</taxon>
        <taxon>Agaricomycotina</taxon>
        <taxon>Agaricomycetes</taxon>
        <taxon>Agaricomycetidae</taxon>
        <taxon>Agaricales</taxon>
        <taxon>Marasmiineae</taxon>
        <taxon>Omphalotaceae</taxon>
        <taxon>Lentinula</taxon>
    </lineage>
</organism>
<comment type="similarity">
    <text evidence="1">Belongs to the FMO family.</text>
</comment>
<accession>A0A9W9DMC7</accession>
<dbReference type="GO" id="GO:0004499">
    <property type="term" value="F:N,N-dimethylaniline monooxygenase activity"/>
    <property type="evidence" value="ECO:0007669"/>
    <property type="project" value="InterPro"/>
</dbReference>
<dbReference type="SUPFAM" id="SSF51905">
    <property type="entry name" value="FAD/NAD(P)-binding domain"/>
    <property type="match status" value="2"/>
</dbReference>
<evidence type="ECO:0000256" key="2">
    <source>
        <dbReference type="ARBA" id="ARBA00022630"/>
    </source>
</evidence>
<evidence type="ECO:0000256" key="5">
    <source>
        <dbReference type="ARBA" id="ARBA00023002"/>
    </source>
</evidence>
<dbReference type="OrthoDB" id="66881at2759"/>
<dbReference type="InterPro" id="IPR036188">
    <property type="entry name" value="FAD/NAD-bd_sf"/>
</dbReference>
<dbReference type="InterPro" id="IPR050346">
    <property type="entry name" value="FMO-like"/>
</dbReference>
<proteinExistence type="inferred from homology"/>
<evidence type="ECO:0000256" key="1">
    <source>
        <dbReference type="ARBA" id="ARBA00009183"/>
    </source>
</evidence>
<name>A0A9W9DMC7_9AGAR</name>
<dbReference type="EMBL" id="JAOTPV010000010">
    <property type="protein sequence ID" value="KAJ4477210.1"/>
    <property type="molecule type" value="Genomic_DNA"/>
</dbReference>
<keyword evidence="6" id="KW-0503">Monooxygenase</keyword>
<dbReference type="Pfam" id="PF00743">
    <property type="entry name" value="FMO-like"/>
    <property type="match status" value="1"/>
</dbReference>
<dbReference type="GO" id="GO:0050661">
    <property type="term" value="F:NADP binding"/>
    <property type="evidence" value="ECO:0007669"/>
    <property type="project" value="InterPro"/>
</dbReference>
<reference evidence="6" key="1">
    <citation type="submission" date="2022-08" db="EMBL/GenBank/DDBJ databases">
        <title>A Global Phylogenomic Analysis of the Shiitake Genus Lentinula.</title>
        <authorList>
            <consortium name="DOE Joint Genome Institute"/>
            <person name="Sierra-Patev S."/>
            <person name="Min B."/>
            <person name="Naranjo-Ortiz M."/>
            <person name="Looney B."/>
            <person name="Konkel Z."/>
            <person name="Slot J.C."/>
            <person name="Sakamoto Y."/>
            <person name="Steenwyk J.L."/>
            <person name="Rokas A."/>
            <person name="Carro J."/>
            <person name="Camarero S."/>
            <person name="Ferreira P."/>
            <person name="Molpeceres G."/>
            <person name="Ruiz-Duenas F.J."/>
            <person name="Serrano A."/>
            <person name="Henrissat B."/>
            <person name="Drula E."/>
            <person name="Hughes K.W."/>
            <person name="Mata J.L."/>
            <person name="Ishikawa N.K."/>
            <person name="Vargas-Isla R."/>
            <person name="Ushijima S."/>
            <person name="Smith C.A."/>
            <person name="Ahrendt S."/>
            <person name="Andreopoulos W."/>
            <person name="He G."/>
            <person name="Labutti K."/>
            <person name="Lipzen A."/>
            <person name="Ng V."/>
            <person name="Riley R."/>
            <person name="Sandor L."/>
            <person name="Barry K."/>
            <person name="Martinez A.T."/>
            <person name="Xiao Y."/>
            <person name="Gibbons J.G."/>
            <person name="Terashima K."/>
            <person name="Grigoriev I.V."/>
            <person name="Hibbett D.S."/>
        </authorList>
    </citation>
    <scope>NUCLEOTIDE SEQUENCE</scope>
    <source>
        <strain evidence="6">JLM2183</strain>
    </source>
</reference>
<evidence type="ECO:0000256" key="4">
    <source>
        <dbReference type="ARBA" id="ARBA00022857"/>
    </source>
</evidence>
<dbReference type="PRINTS" id="PR00370">
    <property type="entry name" value="FMOXYGENASE"/>
</dbReference>
<sequence>MEPSQSRIPCSVNAVVIGAGGAGLAALKNLVESGFISAIALDERPVPAGLWAFTEDPTKTSVLCTTVGNLSKQVSCYTDWPFAEEVPDYPSAEDINEYLNSYADHFELKERIKCGVVVNRVERNEDGTRWSVYWHFAGKGEEKLLEAEKVVIANGKWNVPFIPKLEGIEDFQGSVRHSQSFKNPADYKGKRVLVVGFSNTGGDLTTELVGVASKVYLSHKYGGFMVRRRNKKGRPLDHIRTRRGATFVNYVESLIPNALDALVNNPLAIYFIQRSTSGGMSYPSSWGLYPKIPISRGQGVVVNDYLFDNLRNGKVTILPAVARIHKQDNNGSPLSKGDTVEFVDGTIIEGIDAIIYATGYINSSYSSFLPNNDPTIQDSDIAEAWRQASSGREGVPLFRLFHNIFSLSHPTSLAFVGQVSAGASAFSMFDVQSMAIAQVFSGKYHLPPHDELCRLTRQQNLYTVMKRRTAPILPGLVPLKGLLEFLDEAAGCGLREHLSYVGRGSWRSWSWSLRNWRLSRALMSGVDTPFVWRLFDSGRRKKWEGAESAIWEANGLR</sequence>
<dbReference type="InterPro" id="IPR000960">
    <property type="entry name" value="Flavin_mOase"/>
</dbReference>
<dbReference type="Proteomes" id="UP001150266">
    <property type="component" value="Unassembled WGS sequence"/>
</dbReference>
<dbReference type="InterPro" id="IPR020946">
    <property type="entry name" value="Flavin_mOase-like"/>
</dbReference>
<dbReference type="GO" id="GO:0050660">
    <property type="term" value="F:flavin adenine dinucleotide binding"/>
    <property type="evidence" value="ECO:0007669"/>
    <property type="project" value="InterPro"/>
</dbReference>
<gene>
    <name evidence="6" type="ORF">J3R30DRAFT_3703470</name>
</gene>
<evidence type="ECO:0000256" key="3">
    <source>
        <dbReference type="ARBA" id="ARBA00022827"/>
    </source>
</evidence>
<evidence type="ECO:0000313" key="6">
    <source>
        <dbReference type="EMBL" id="KAJ4477210.1"/>
    </source>
</evidence>
<evidence type="ECO:0000313" key="7">
    <source>
        <dbReference type="Proteomes" id="UP001150266"/>
    </source>
</evidence>